<keyword evidence="3" id="KW-1185">Reference proteome</keyword>
<sequence length="133" mass="14356">MPEKETFHEHMQVHPFHHHGHPLAAAAHHHPGLAASHGLAAAAAAANGAGAGYSPLQLPSAFVAFHSQLPSVDQRSAHDGRYSLWDPTGPPSYHHSTSHGRSNRTQLIEKVEWIAFAAFPTPGRVPPQLCFSF</sequence>
<organism evidence="2 3">
    <name type="scientific">Culex pipiens pipiens</name>
    <name type="common">Northern house mosquito</name>
    <dbReference type="NCBI Taxonomy" id="38569"/>
    <lineage>
        <taxon>Eukaryota</taxon>
        <taxon>Metazoa</taxon>
        <taxon>Ecdysozoa</taxon>
        <taxon>Arthropoda</taxon>
        <taxon>Hexapoda</taxon>
        <taxon>Insecta</taxon>
        <taxon>Pterygota</taxon>
        <taxon>Neoptera</taxon>
        <taxon>Endopterygota</taxon>
        <taxon>Diptera</taxon>
        <taxon>Nematocera</taxon>
        <taxon>Culicoidea</taxon>
        <taxon>Culicidae</taxon>
        <taxon>Culicinae</taxon>
        <taxon>Culicini</taxon>
        <taxon>Culex</taxon>
        <taxon>Culex</taxon>
    </lineage>
</organism>
<dbReference type="EMBL" id="JBEHCU010007116">
    <property type="protein sequence ID" value="KAL1395511.1"/>
    <property type="molecule type" value="Genomic_DNA"/>
</dbReference>
<reference evidence="2 3" key="1">
    <citation type="submission" date="2024-05" db="EMBL/GenBank/DDBJ databases">
        <title>Culex pipiens pipiens assembly and annotation.</title>
        <authorList>
            <person name="Alout H."/>
            <person name="Durand T."/>
        </authorList>
    </citation>
    <scope>NUCLEOTIDE SEQUENCE [LARGE SCALE GENOMIC DNA]</scope>
    <source>
        <strain evidence="2">HA-2024</strain>
        <tissue evidence="2">Whole body</tissue>
    </source>
</reference>
<name>A0ABD1D797_CULPP</name>
<accession>A0ABD1D797</accession>
<protein>
    <submittedName>
        <fullName evidence="2">Uncharacterized protein</fullName>
    </submittedName>
</protein>
<feature type="region of interest" description="Disordered" evidence="1">
    <location>
        <begin position="78"/>
        <end position="102"/>
    </location>
</feature>
<evidence type="ECO:0000256" key="1">
    <source>
        <dbReference type="SAM" id="MobiDB-lite"/>
    </source>
</evidence>
<gene>
    <name evidence="2" type="ORF">pipiens_011193</name>
</gene>
<dbReference type="AlphaFoldDB" id="A0ABD1D797"/>
<proteinExistence type="predicted"/>
<comment type="caution">
    <text evidence="2">The sequence shown here is derived from an EMBL/GenBank/DDBJ whole genome shotgun (WGS) entry which is preliminary data.</text>
</comment>
<dbReference type="Proteomes" id="UP001562425">
    <property type="component" value="Unassembled WGS sequence"/>
</dbReference>
<evidence type="ECO:0000313" key="3">
    <source>
        <dbReference type="Proteomes" id="UP001562425"/>
    </source>
</evidence>
<evidence type="ECO:0000313" key="2">
    <source>
        <dbReference type="EMBL" id="KAL1395511.1"/>
    </source>
</evidence>